<gene>
    <name evidence="2" type="ORF">GCM10008967_14620</name>
</gene>
<dbReference type="InterPro" id="IPR036249">
    <property type="entry name" value="Thioredoxin-like_sf"/>
</dbReference>
<dbReference type="Gene3D" id="3.40.30.10">
    <property type="entry name" value="Glutaredoxin"/>
    <property type="match status" value="1"/>
</dbReference>
<evidence type="ECO:0000256" key="1">
    <source>
        <dbReference type="SAM" id="SignalP"/>
    </source>
</evidence>
<dbReference type="RefSeq" id="WP_343797737.1">
    <property type="nucleotide sequence ID" value="NZ_BAAADJ010000014.1"/>
</dbReference>
<evidence type="ECO:0000313" key="2">
    <source>
        <dbReference type="EMBL" id="GAA0325061.1"/>
    </source>
</evidence>
<sequence>MKKNYLLLFFVSLLFTSCSNEHNPIIDDQGTNLVFFTDDGHYEKEISYYDAILELRKTYPTLVSKMKVVTPNDVHKLNKNLQVDKFPALMIVNKNEVIFSIEGALSKEEIVDPILLLLSSN</sequence>
<comment type="caution">
    <text evidence="2">The sequence shown here is derived from an EMBL/GenBank/DDBJ whole genome shotgun (WGS) entry which is preliminary data.</text>
</comment>
<feature type="chain" id="PRO_5047318544" description="Small peptidoglycan-associated lipoprotein" evidence="1">
    <location>
        <begin position="22"/>
        <end position="121"/>
    </location>
</feature>
<protein>
    <recommendedName>
        <fullName evidence="4">Small peptidoglycan-associated lipoprotein</fullName>
    </recommendedName>
</protein>
<keyword evidence="3" id="KW-1185">Reference proteome</keyword>
<dbReference type="PROSITE" id="PS51257">
    <property type="entry name" value="PROKAR_LIPOPROTEIN"/>
    <property type="match status" value="1"/>
</dbReference>
<keyword evidence="1" id="KW-0732">Signal</keyword>
<organism evidence="2 3">
    <name type="scientific">Bacillus carboniphilus</name>
    <dbReference type="NCBI Taxonomy" id="86663"/>
    <lineage>
        <taxon>Bacteria</taxon>
        <taxon>Bacillati</taxon>
        <taxon>Bacillota</taxon>
        <taxon>Bacilli</taxon>
        <taxon>Bacillales</taxon>
        <taxon>Bacillaceae</taxon>
        <taxon>Bacillus</taxon>
    </lineage>
</organism>
<feature type="signal peptide" evidence="1">
    <location>
        <begin position="1"/>
        <end position="21"/>
    </location>
</feature>
<dbReference type="Proteomes" id="UP001500782">
    <property type="component" value="Unassembled WGS sequence"/>
</dbReference>
<name>A0ABP3FT25_9BACI</name>
<reference evidence="3" key="1">
    <citation type="journal article" date="2019" name="Int. J. Syst. Evol. Microbiol.">
        <title>The Global Catalogue of Microorganisms (GCM) 10K type strain sequencing project: providing services to taxonomists for standard genome sequencing and annotation.</title>
        <authorList>
            <consortium name="The Broad Institute Genomics Platform"/>
            <consortium name="The Broad Institute Genome Sequencing Center for Infectious Disease"/>
            <person name="Wu L."/>
            <person name="Ma J."/>
        </authorList>
    </citation>
    <scope>NUCLEOTIDE SEQUENCE [LARGE SCALE GENOMIC DNA]</scope>
    <source>
        <strain evidence="3">JCM 9731</strain>
    </source>
</reference>
<proteinExistence type="predicted"/>
<dbReference type="SUPFAM" id="SSF52833">
    <property type="entry name" value="Thioredoxin-like"/>
    <property type="match status" value="1"/>
</dbReference>
<dbReference type="EMBL" id="BAAADJ010000014">
    <property type="protein sequence ID" value="GAA0325061.1"/>
    <property type="molecule type" value="Genomic_DNA"/>
</dbReference>
<evidence type="ECO:0008006" key="4">
    <source>
        <dbReference type="Google" id="ProtNLM"/>
    </source>
</evidence>
<evidence type="ECO:0000313" key="3">
    <source>
        <dbReference type="Proteomes" id="UP001500782"/>
    </source>
</evidence>
<accession>A0ABP3FT25</accession>